<evidence type="ECO:0000259" key="2">
    <source>
        <dbReference type="Pfam" id="PF20152"/>
    </source>
</evidence>
<evidence type="ECO:0000313" key="3">
    <source>
        <dbReference type="EMBL" id="KAJ7761122.1"/>
    </source>
</evidence>
<dbReference type="PANTHER" id="PTHR40465">
    <property type="entry name" value="CHROMOSOME 1, WHOLE GENOME SHOTGUN SEQUENCE"/>
    <property type="match status" value="1"/>
</dbReference>
<feature type="transmembrane region" description="Helical" evidence="1">
    <location>
        <begin position="20"/>
        <end position="40"/>
    </location>
</feature>
<protein>
    <recommendedName>
        <fullName evidence="2">DUF6534 domain-containing protein</fullName>
    </recommendedName>
</protein>
<feature type="transmembrane region" description="Helical" evidence="1">
    <location>
        <begin position="52"/>
        <end position="76"/>
    </location>
</feature>
<feature type="transmembrane region" description="Helical" evidence="1">
    <location>
        <begin position="234"/>
        <end position="254"/>
    </location>
</feature>
<gene>
    <name evidence="3" type="ORF">B0H16DRAFT_560326</name>
</gene>
<feature type="transmembrane region" description="Helical" evidence="1">
    <location>
        <begin position="207"/>
        <end position="228"/>
    </location>
</feature>
<feature type="transmembrane region" description="Helical" evidence="1">
    <location>
        <begin position="96"/>
        <end position="116"/>
    </location>
</feature>
<dbReference type="Pfam" id="PF20152">
    <property type="entry name" value="DUF6534"/>
    <property type="match status" value="1"/>
</dbReference>
<proteinExistence type="predicted"/>
<feature type="domain" description="DUF6534" evidence="2">
    <location>
        <begin position="170"/>
        <end position="258"/>
    </location>
</feature>
<feature type="transmembrane region" description="Helical" evidence="1">
    <location>
        <begin position="123"/>
        <end position="144"/>
    </location>
</feature>
<accession>A0AAD7JB50</accession>
<sequence length="335" mass="37353">MPRVVIPGIDVALLTGPLVLGYMWSYCLYGILIVQVYTYSESYSRDRAGIKAVVWGMFILETVFTLFITIAAWNQYGLGWGDTDTLVIIDWSWEPLPALNGVLAGMAQMFYTWRIWSLTKQPWLPAIISLVVLTQVTVAFYYGIVVSVEGRGVDKLFALTPEITVWLTSTAAADLLITFSLVWIFSRQKQRSTFPRTFGMINTLIRYSVETGAITSLGAIVEVTLWLTSHQWNIHFIFFLVLGKLYSNMLLATLNARAPILRGELSVTGSAPPTNSFWADGTVNSPPVSNVNLDSSRGVYISRSVDVAKDVDPIAMEDFSPTGANRRDAQHKSDW</sequence>
<dbReference type="EMBL" id="JARKIB010000036">
    <property type="protein sequence ID" value="KAJ7761122.1"/>
    <property type="molecule type" value="Genomic_DNA"/>
</dbReference>
<keyword evidence="1" id="KW-0472">Membrane</keyword>
<dbReference type="PANTHER" id="PTHR40465:SF1">
    <property type="entry name" value="DUF6534 DOMAIN-CONTAINING PROTEIN"/>
    <property type="match status" value="1"/>
</dbReference>
<keyword evidence="1" id="KW-1133">Transmembrane helix</keyword>
<reference evidence="3" key="1">
    <citation type="submission" date="2023-03" db="EMBL/GenBank/DDBJ databases">
        <title>Massive genome expansion in bonnet fungi (Mycena s.s.) driven by repeated elements and novel gene families across ecological guilds.</title>
        <authorList>
            <consortium name="Lawrence Berkeley National Laboratory"/>
            <person name="Harder C.B."/>
            <person name="Miyauchi S."/>
            <person name="Viragh M."/>
            <person name="Kuo A."/>
            <person name="Thoen E."/>
            <person name="Andreopoulos B."/>
            <person name="Lu D."/>
            <person name="Skrede I."/>
            <person name="Drula E."/>
            <person name="Henrissat B."/>
            <person name="Morin E."/>
            <person name="Kohler A."/>
            <person name="Barry K."/>
            <person name="LaButti K."/>
            <person name="Morin E."/>
            <person name="Salamov A."/>
            <person name="Lipzen A."/>
            <person name="Mereny Z."/>
            <person name="Hegedus B."/>
            <person name="Baldrian P."/>
            <person name="Stursova M."/>
            <person name="Weitz H."/>
            <person name="Taylor A."/>
            <person name="Grigoriev I.V."/>
            <person name="Nagy L.G."/>
            <person name="Martin F."/>
            <person name="Kauserud H."/>
        </authorList>
    </citation>
    <scope>NUCLEOTIDE SEQUENCE</scope>
    <source>
        <strain evidence="3">CBHHK182m</strain>
    </source>
</reference>
<dbReference type="AlphaFoldDB" id="A0AAD7JB50"/>
<evidence type="ECO:0000313" key="4">
    <source>
        <dbReference type="Proteomes" id="UP001215598"/>
    </source>
</evidence>
<comment type="caution">
    <text evidence="3">The sequence shown here is derived from an EMBL/GenBank/DDBJ whole genome shotgun (WGS) entry which is preliminary data.</text>
</comment>
<keyword evidence="4" id="KW-1185">Reference proteome</keyword>
<dbReference type="Proteomes" id="UP001215598">
    <property type="component" value="Unassembled WGS sequence"/>
</dbReference>
<name>A0AAD7JB50_9AGAR</name>
<keyword evidence="1" id="KW-0812">Transmembrane</keyword>
<evidence type="ECO:0000256" key="1">
    <source>
        <dbReference type="SAM" id="Phobius"/>
    </source>
</evidence>
<organism evidence="3 4">
    <name type="scientific">Mycena metata</name>
    <dbReference type="NCBI Taxonomy" id="1033252"/>
    <lineage>
        <taxon>Eukaryota</taxon>
        <taxon>Fungi</taxon>
        <taxon>Dikarya</taxon>
        <taxon>Basidiomycota</taxon>
        <taxon>Agaricomycotina</taxon>
        <taxon>Agaricomycetes</taxon>
        <taxon>Agaricomycetidae</taxon>
        <taxon>Agaricales</taxon>
        <taxon>Marasmiineae</taxon>
        <taxon>Mycenaceae</taxon>
        <taxon>Mycena</taxon>
    </lineage>
</organism>
<feature type="transmembrane region" description="Helical" evidence="1">
    <location>
        <begin position="164"/>
        <end position="186"/>
    </location>
</feature>
<dbReference type="InterPro" id="IPR045339">
    <property type="entry name" value="DUF6534"/>
</dbReference>